<accession>A0A915EY07</accession>
<evidence type="ECO:0000313" key="1">
    <source>
        <dbReference type="Proteomes" id="UP000887562"/>
    </source>
</evidence>
<name>A0A915EY07_9CEST</name>
<organism evidence="1 2">
    <name type="scientific">Echinococcus canadensis</name>
    <dbReference type="NCBI Taxonomy" id="519352"/>
    <lineage>
        <taxon>Eukaryota</taxon>
        <taxon>Metazoa</taxon>
        <taxon>Spiralia</taxon>
        <taxon>Lophotrochozoa</taxon>
        <taxon>Platyhelminthes</taxon>
        <taxon>Cestoda</taxon>
        <taxon>Eucestoda</taxon>
        <taxon>Cyclophyllidea</taxon>
        <taxon>Taeniidae</taxon>
        <taxon>Echinococcus</taxon>
        <taxon>Echinococcus canadensis group</taxon>
    </lineage>
</organism>
<dbReference type="WBParaSite" id="maker-E.canG7_contigs_2135-snap-gene-0.0-mRNA-1">
    <property type="protein sequence ID" value="maker-E.canG7_contigs_2135-snap-gene-0.0-mRNA-1"/>
    <property type="gene ID" value="EcG7_10820"/>
</dbReference>
<evidence type="ECO:0000313" key="2">
    <source>
        <dbReference type="WBParaSite" id="maker-E.canG7_contigs_2135-snap-gene-0.0-mRNA-1"/>
    </source>
</evidence>
<dbReference type="AlphaFoldDB" id="A0A915EY07"/>
<keyword evidence="1" id="KW-1185">Reference proteome</keyword>
<dbReference type="Proteomes" id="UP000887562">
    <property type="component" value="Unplaced"/>
</dbReference>
<reference evidence="2" key="1">
    <citation type="submission" date="2022-11" db="UniProtKB">
        <authorList>
            <consortium name="WormBaseParasite"/>
        </authorList>
    </citation>
    <scope>IDENTIFICATION</scope>
</reference>
<proteinExistence type="predicted"/>
<protein>
    <submittedName>
        <fullName evidence="2">Uncharacterized protein</fullName>
    </submittedName>
</protein>
<sequence>IQIPSKLVEKTANSRYCIVLTYDRKQTIHSQQSYMVTRSGTRLLPNDHLTDLRMTFTLNIMCTELLQNPSTHEADSPLYQKFSSSPLLFV</sequence>